<evidence type="ECO:0000256" key="2">
    <source>
        <dbReference type="SAM" id="SignalP"/>
    </source>
</evidence>
<dbReference type="InterPro" id="IPR001304">
    <property type="entry name" value="C-type_lectin-like"/>
</dbReference>
<proteinExistence type="predicted"/>
<dbReference type="PANTHER" id="PTHR45784">
    <property type="entry name" value="C-TYPE LECTIN DOMAIN FAMILY 20 MEMBER A-RELATED"/>
    <property type="match status" value="1"/>
</dbReference>
<protein>
    <recommendedName>
        <fullName evidence="3">C-type lectin domain-containing protein</fullName>
    </recommendedName>
</protein>
<dbReference type="Gene3D" id="3.10.100.10">
    <property type="entry name" value="Mannose-Binding Protein A, subunit A"/>
    <property type="match status" value="2"/>
</dbReference>
<accession>A0AAD6BQX7</accession>
<evidence type="ECO:0000313" key="5">
    <source>
        <dbReference type="Proteomes" id="UP001219934"/>
    </source>
</evidence>
<feature type="domain" description="C-type lectin" evidence="3">
    <location>
        <begin position="173"/>
        <end position="233"/>
    </location>
</feature>
<keyword evidence="2" id="KW-0732">Signal</keyword>
<name>A0AAD6BQX7_9TELE</name>
<evidence type="ECO:0000256" key="1">
    <source>
        <dbReference type="ARBA" id="ARBA00023157"/>
    </source>
</evidence>
<dbReference type="Pfam" id="PF00059">
    <property type="entry name" value="Lectin_C"/>
    <property type="match status" value="2"/>
</dbReference>
<dbReference type="InterPro" id="IPR016186">
    <property type="entry name" value="C-type_lectin-like/link_sf"/>
</dbReference>
<dbReference type="SMART" id="SM00034">
    <property type="entry name" value="CLECT"/>
    <property type="match status" value="1"/>
</dbReference>
<dbReference type="SUPFAM" id="SSF56436">
    <property type="entry name" value="C-type lectin-like"/>
    <property type="match status" value="2"/>
</dbReference>
<dbReference type="PROSITE" id="PS50041">
    <property type="entry name" value="C_TYPE_LECTIN_2"/>
    <property type="match status" value="2"/>
</dbReference>
<organism evidence="4 5">
    <name type="scientific">Pogonophryne albipinna</name>
    <dbReference type="NCBI Taxonomy" id="1090488"/>
    <lineage>
        <taxon>Eukaryota</taxon>
        <taxon>Metazoa</taxon>
        <taxon>Chordata</taxon>
        <taxon>Craniata</taxon>
        <taxon>Vertebrata</taxon>
        <taxon>Euteleostomi</taxon>
        <taxon>Actinopterygii</taxon>
        <taxon>Neopterygii</taxon>
        <taxon>Teleostei</taxon>
        <taxon>Neoteleostei</taxon>
        <taxon>Acanthomorphata</taxon>
        <taxon>Eupercaria</taxon>
        <taxon>Perciformes</taxon>
        <taxon>Notothenioidei</taxon>
        <taxon>Pogonophryne</taxon>
    </lineage>
</organism>
<dbReference type="Proteomes" id="UP001219934">
    <property type="component" value="Unassembled WGS sequence"/>
</dbReference>
<dbReference type="PROSITE" id="PS00615">
    <property type="entry name" value="C_TYPE_LECTIN_1"/>
    <property type="match status" value="1"/>
</dbReference>
<feature type="domain" description="C-type lectin" evidence="3">
    <location>
        <begin position="25"/>
        <end position="136"/>
    </location>
</feature>
<dbReference type="InterPro" id="IPR016187">
    <property type="entry name" value="CTDL_fold"/>
</dbReference>
<dbReference type="PANTHER" id="PTHR45784:SF3">
    <property type="entry name" value="C-TYPE LECTIN DOMAIN FAMILY 4 MEMBER K-LIKE-RELATED"/>
    <property type="match status" value="1"/>
</dbReference>
<keyword evidence="5" id="KW-1185">Reference proteome</keyword>
<dbReference type="EMBL" id="JAPTMU010000001">
    <property type="protein sequence ID" value="KAJ4948567.1"/>
    <property type="molecule type" value="Genomic_DNA"/>
</dbReference>
<keyword evidence="1" id="KW-1015">Disulfide bond</keyword>
<evidence type="ECO:0000313" key="4">
    <source>
        <dbReference type="EMBL" id="KAJ4948567.1"/>
    </source>
</evidence>
<feature type="signal peptide" evidence="2">
    <location>
        <begin position="1"/>
        <end position="20"/>
    </location>
</feature>
<evidence type="ECO:0000259" key="3">
    <source>
        <dbReference type="PROSITE" id="PS50041"/>
    </source>
</evidence>
<reference evidence="4" key="1">
    <citation type="submission" date="2022-11" db="EMBL/GenBank/DDBJ databases">
        <title>Chromosome-level genome of Pogonophryne albipinna.</title>
        <authorList>
            <person name="Jo E."/>
        </authorList>
    </citation>
    <scope>NUCLEOTIDE SEQUENCE</scope>
    <source>
        <strain evidence="4">SGF0006</strain>
        <tissue evidence="4">Muscle</tissue>
    </source>
</reference>
<sequence>MKGRISVLLFLTALCSIAQCSFKKYHFIDELSWLNAQTYCRKLYTDLATVSDMEDMNQLLQTAKDSMEEFGALAWIGLNFENWTWSFSDEDNESFYRNWDERQPDNFGGDQMCVKMSEGGLWEDEQCSLRNSFICYDGLGTDLTTVLLNPEIMKRAPEPELFVPPPVATLRGVWIGLFRTREWSDKSGSTFRYWKTGQPDNDGRSPNCIATDLGNNGLWSDELCSRRLPFFCYELHATPSQITTMKLHSTSTERTSPEQLSTLGQTTSLPGKHIINIRVKFTSTSQLSEDDINKLVQVQFRNLLIEKGLPTNIEVGLKRTLRITKNGLRRWYK</sequence>
<feature type="chain" id="PRO_5042074560" description="C-type lectin domain-containing protein" evidence="2">
    <location>
        <begin position="21"/>
        <end position="333"/>
    </location>
</feature>
<dbReference type="AlphaFoldDB" id="A0AAD6BQX7"/>
<comment type="caution">
    <text evidence="4">The sequence shown here is derived from an EMBL/GenBank/DDBJ whole genome shotgun (WGS) entry which is preliminary data.</text>
</comment>
<gene>
    <name evidence="4" type="ORF">JOQ06_020100</name>
</gene>
<dbReference type="InterPro" id="IPR018378">
    <property type="entry name" value="C-type_lectin_CS"/>
</dbReference>